<evidence type="ECO:0008006" key="2">
    <source>
        <dbReference type="Google" id="ProtNLM"/>
    </source>
</evidence>
<protein>
    <recommendedName>
        <fullName evidence="2">LamG-like jellyroll fold domain-containing protein</fullName>
    </recommendedName>
</protein>
<gene>
    <name evidence="1" type="ORF">S01H1_40095</name>
</gene>
<name>X0VRV0_9ZZZZ</name>
<comment type="caution">
    <text evidence="1">The sequence shown here is derived from an EMBL/GenBank/DDBJ whole genome shotgun (WGS) entry which is preliminary data.</text>
</comment>
<proteinExistence type="predicted"/>
<organism evidence="1">
    <name type="scientific">marine sediment metagenome</name>
    <dbReference type="NCBI Taxonomy" id="412755"/>
    <lineage>
        <taxon>unclassified sequences</taxon>
        <taxon>metagenomes</taxon>
        <taxon>ecological metagenomes</taxon>
    </lineage>
</organism>
<dbReference type="SUPFAM" id="SSF49899">
    <property type="entry name" value="Concanavalin A-like lectins/glucanases"/>
    <property type="match status" value="1"/>
</dbReference>
<sequence length="103" mass="11321">TDSANGEITIDTWQLVLATFDGAGNCVLYKNGVDVTDAAAGTHAPVADAVENLYFSCLQNGTGPVTLHNYMSGGVWDYRIWNRCYTPGDAMNLFELERHWFNA</sequence>
<accession>X0VRV0</accession>
<feature type="non-terminal residue" evidence="1">
    <location>
        <position position="1"/>
    </location>
</feature>
<reference evidence="1" key="1">
    <citation type="journal article" date="2014" name="Front. Microbiol.">
        <title>High frequency of phylogenetically diverse reductive dehalogenase-homologous genes in deep subseafloor sedimentary metagenomes.</title>
        <authorList>
            <person name="Kawai M."/>
            <person name="Futagami T."/>
            <person name="Toyoda A."/>
            <person name="Takaki Y."/>
            <person name="Nishi S."/>
            <person name="Hori S."/>
            <person name="Arai W."/>
            <person name="Tsubouchi T."/>
            <person name="Morono Y."/>
            <person name="Uchiyama I."/>
            <person name="Ito T."/>
            <person name="Fujiyama A."/>
            <person name="Inagaki F."/>
            <person name="Takami H."/>
        </authorList>
    </citation>
    <scope>NUCLEOTIDE SEQUENCE</scope>
    <source>
        <strain evidence="1">Expedition CK06-06</strain>
    </source>
</reference>
<dbReference type="Gene3D" id="2.60.120.200">
    <property type="match status" value="1"/>
</dbReference>
<dbReference type="InterPro" id="IPR013320">
    <property type="entry name" value="ConA-like_dom_sf"/>
</dbReference>
<dbReference type="AlphaFoldDB" id="X0VRV0"/>
<dbReference type="EMBL" id="BARS01025361">
    <property type="protein sequence ID" value="GAG03276.1"/>
    <property type="molecule type" value="Genomic_DNA"/>
</dbReference>
<evidence type="ECO:0000313" key="1">
    <source>
        <dbReference type="EMBL" id="GAG03276.1"/>
    </source>
</evidence>